<evidence type="ECO:0000313" key="1">
    <source>
        <dbReference type="EMBL" id="KAF2068450.1"/>
    </source>
</evidence>
<dbReference type="Proteomes" id="UP000695562">
    <property type="component" value="Unassembled WGS sequence"/>
</dbReference>
<accession>A0A8J4PKH8</accession>
<keyword evidence="2" id="KW-1185">Reference proteome</keyword>
<name>A0A8J4PKH8_9MYCE</name>
<evidence type="ECO:0000313" key="2">
    <source>
        <dbReference type="Proteomes" id="UP000695562"/>
    </source>
</evidence>
<organism evidence="1 2">
    <name type="scientific">Polysphondylium violaceum</name>
    <dbReference type="NCBI Taxonomy" id="133409"/>
    <lineage>
        <taxon>Eukaryota</taxon>
        <taxon>Amoebozoa</taxon>
        <taxon>Evosea</taxon>
        <taxon>Eumycetozoa</taxon>
        <taxon>Dictyostelia</taxon>
        <taxon>Dictyosteliales</taxon>
        <taxon>Dictyosteliaceae</taxon>
        <taxon>Polysphondylium</taxon>
    </lineage>
</organism>
<dbReference type="EMBL" id="AJWJ01000981">
    <property type="protein sequence ID" value="KAF2068450.1"/>
    <property type="molecule type" value="Genomic_DNA"/>
</dbReference>
<reference evidence="1" key="1">
    <citation type="submission" date="2020-01" db="EMBL/GenBank/DDBJ databases">
        <title>Development of genomics and gene disruption for Polysphondylium violaceum indicates a role for the polyketide synthase stlB in stalk morphogenesis.</title>
        <authorList>
            <person name="Narita B."/>
            <person name="Kawabe Y."/>
            <person name="Kin K."/>
            <person name="Saito T."/>
            <person name="Gibbs R."/>
            <person name="Kuspa A."/>
            <person name="Muzny D."/>
            <person name="Queller D."/>
            <person name="Richards S."/>
            <person name="Strassman J."/>
            <person name="Sucgang R."/>
            <person name="Worley K."/>
            <person name="Schaap P."/>
        </authorList>
    </citation>
    <scope>NUCLEOTIDE SEQUENCE</scope>
    <source>
        <strain evidence="1">QSvi11</strain>
    </source>
</reference>
<sequence length="198" mass="23142">MASTCVYNNYFPIPNSCKILFYNDGHELVPLDEMQYIDYDAMVNYCFEFADSKAFQYYYSVMKKSFDVTFKQLYTPNYTIPLFRSADQKDIKPFITAVYTTITDSTVLATITDALLAYGCLNYILHLIKLLKTKNNIHLYLSAGTKQITPMTLIKMFYSQPYTQLYVLKSNEKSNSYKKILIKNNYNPITSFYRIAIR</sequence>
<comment type="caution">
    <text evidence="1">The sequence shown here is derived from an EMBL/GenBank/DDBJ whole genome shotgun (WGS) entry which is preliminary data.</text>
</comment>
<protein>
    <submittedName>
        <fullName evidence="1">Uncharacterized protein</fullName>
    </submittedName>
</protein>
<gene>
    <name evidence="1" type="ORF">CYY_010226</name>
</gene>
<dbReference type="AlphaFoldDB" id="A0A8J4PKH8"/>
<proteinExistence type="predicted"/>